<evidence type="ECO:0000313" key="3">
    <source>
        <dbReference type="Proteomes" id="UP001138751"/>
    </source>
</evidence>
<dbReference type="Gene3D" id="2.60.120.10">
    <property type="entry name" value="Jelly Rolls"/>
    <property type="match status" value="1"/>
</dbReference>
<proteinExistence type="predicted"/>
<accession>A0A9X9WX90</accession>
<sequence length="161" mass="17246">MRIRGLVPAVLLAVPLAAGPATPQSPEGFVLRRPGDIRFSGPPTDPARGAVYAAGIPQVAVLYGNPREAGLYVVQVRLPRNYRSEAHTHPEEVRTVIVLSGTLYFGFGDAWDEARLQAFPPGTFFNEPRTAPHFAGTRDEEVLMMVTGIGPTGVIPAGSSR</sequence>
<organism evidence="2 3">
    <name type="scientific">Neoroseomonas soli</name>
    <dbReference type="NCBI Taxonomy" id="1081025"/>
    <lineage>
        <taxon>Bacteria</taxon>
        <taxon>Pseudomonadati</taxon>
        <taxon>Pseudomonadota</taxon>
        <taxon>Alphaproteobacteria</taxon>
        <taxon>Acetobacterales</taxon>
        <taxon>Acetobacteraceae</taxon>
        <taxon>Neoroseomonas</taxon>
    </lineage>
</organism>
<keyword evidence="1" id="KW-0732">Signal</keyword>
<gene>
    <name evidence="2" type="ORF">GXW76_11365</name>
</gene>
<dbReference type="SUPFAM" id="SSF51182">
    <property type="entry name" value="RmlC-like cupins"/>
    <property type="match status" value="1"/>
</dbReference>
<feature type="chain" id="PRO_5040758299" description="Cupin domain-containing protein" evidence="1">
    <location>
        <begin position="24"/>
        <end position="161"/>
    </location>
</feature>
<dbReference type="Proteomes" id="UP001138751">
    <property type="component" value="Unassembled WGS sequence"/>
</dbReference>
<reference evidence="2" key="2">
    <citation type="journal article" date="2021" name="Syst. Appl. Microbiol.">
        <title>Roseomonas hellenica sp. nov., isolated from roots of wild-growing Alkanna tinctoria.</title>
        <authorList>
            <person name="Rat A."/>
            <person name="Naranjo H.D."/>
            <person name="Lebbe L."/>
            <person name="Cnockaert M."/>
            <person name="Krigas N."/>
            <person name="Grigoriadou K."/>
            <person name="Maloupa E."/>
            <person name="Willems A."/>
        </authorList>
    </citation>
    <scope>NUCLEOTIDE SEQUENCE</scope>
    <source>
        <strain evidence="2">LMG 31231</strain>
    </source>
</reference>
<dbReference type="CDD" id="cd06989">
    <property type="entry name" value="cupin_DRT102"/>
    <property type="match status" value="1"/>
</dbReference>
<reference evidence="2" key="1">
    <citation type="submission" date="2020-01" db="EMBL/GenBank/DDBJ databases">
        <authorList>
            <person name="Rat A."/>
        </authorList>
    </citation>
    <scope>NUCLEOTIDE SEQUENCE</scope>
    <source>
        <strain evidence="2">LMG 31231</strain>
    </source>
</reference>
<comment type="caution">
    <text evidence="2">The sequence shown here is derived from an EMBL/GenBank/DDBJ whole genome shotgun (WGS) entry which is preliminary data.</text>
</comment>
<dbReference type="RefSeq" id="WP_211862144.1">
    <property type="nucleotide sequence ID" value="NZ_JAAEDM010000025.1"/>
</dbReference>
<dbReference type="InterPro" id="IPR011051">
    <property type="entry name" value="RmlC_Cupin_sf"/>
</dbReference>
<dbReference type="EMBL" id="JAAEDM010000025">
    <property type="protein sequence ID" value="MBR0671769.1"/>
    <property type="molecule type" value="Genomic_DNA"/>
</dbReference>
<protein>
    <recommendedName>
        <fullName evidence="4">Cupin domain-containing protein</fullName>
    </recommendedName>
</protein>
<evidence type="ECO:0008006" key="4">
    <source>
        <dbReference type="Google" id="ProtNLM"/>
    </source>
</evidence>
<evidence type="ECO:0000256" key="1">
    <source>
        <dbReference type="SAM" id="SignalP"/>
    </source>
</evidence>
<feature type="signal peptide" evidence="1">
    <location>
        <begin position="1"/>
        <end position="23"/>
    </location>
</feature>
<evidence type="ECO:0000313" key="2">
    <source>
        <dbReference type="EMBL" id="MBR0671769.1"/>
    </source>
</evidence>
<name>A0A9X9WX90_9PROT</name>
<keyword evidence="3" id="KW-1185">Reference proteome</keyword>
<dbReference type="InterPro" id="IPR014710">
    <property type="entry name" value="RmlC-like_jellyroll"/>
</dbReference>
<dbReference type="AlphaFoldDB" id="A0A9X9WX90"/>